<reference evidence="3 4" key="1">
    <citation type="journal article" date="2020" name="ISME J.">
        <title>Uncovering the hidden diversity of litter-decomposition mechanisms in mushroom-forming fungi.</title>
        <authorList>
            <person name="Floudas D."/>
            <person name="Bentzer J."/>
            <person name="Ahren D."/>
            <person name="Johansson T."/>
            <person name="Persson P."/>
            <person name="Tunlid A."/>
        </authorList>
    </citation>
    <scope>NUCLEOTIDE SEQUENCE [LARGE SCALE GENOMIC DNA]</scope>
    <source>
        <strain evidence="3 4">CBS 406.79</strain>
    </source>
</reference>
<keyword evidence="1" id="KW-1133">Transmembrane helix</keyword>
<dbReference type="AlphaFoldDB" id="A0A8H5MEI0"/>
<dbReference type="PROSITE" id="PS00062">
    <property type="entry name" value="ALDOKETO_REDUCTASE_2"/>
    <property type="match status" value="1"/>
</dbReference>
<keyword evidence="1" id="KW-0812">Transmembrane</keyword>
<dbReference type="Pfam" id="PF00248">
    <property type="entry name" value="Aldo_ket_red"/>
    <property type="match status" value="1"/>
</dbReference>
<dbReference type="SUPFAM" id="SSF51430">
    <property type="entry name" value="NAD(P)-linked oxidoreductase"/>
    <property type="match status" value="1"/>
</dbReference>
<dbReference type="InterPro" id="IPR018170">
    <property type="entry name" value="Aldo/ket_reductase_CS"/>
</dbReference>
<dbReference type="InterPro" id="IPR020471">
    <property type="entry name" value="AKR"/>
</dbReference>
<evidence type="ECO:0000313" key="3">
    <source>
        <dbReference type="EMBL" id="KAF5390756.1"/>
    </source>
</evidence>
<evidence type="ECO:0000259" key="2">
    <source>
        <dbReference type="Pfam" id="PF00248"/>
    </source>
</evidence>
<dbReference type="Gene3D" id="3.20.20.100">
    <property type="entry name" value="NADP-dependent oxidoreductase domain"/>
    <property type="match status" value="1"/>
</dbReference>
<dbReference type="GO" id="GO:0016491">
    <property type="term" value="F:oxidoreductase activity"/>
    <property type="evidence" value="ECO:0007669"/>
    <property type="project" value="InterPro"/>
</dbReference>
<sequence length="350" mass="37692">MTRRGGRIKGGSFLQTLLRTHPSVRMHFITNLFAIASVLSMTSASILMERQCTALFAACLDSAPNCCEGLTCTTGSPLGNCMPTPGVCGAAGVQCTAAIPTDTCCEGLTCSAFVGIASIQLFHISREESLLADRILVYLIHWPVALNPNGNHPAFPTLPNGLRDVVHDWKLSDTWKQMEALVEKKKVKAIGISNFSVKKMEEILPSAKIIPAVNQLELHPYNPQHELLAYLRSKGIVPEAYSPLGSTNSPLLKDEVVKKIAEKHGLQPSDVLLGWLVSHGIVALPKSVTPSRIASNLTGTVAAVGKLDKEDITQLDGLAAGGKQKRFIMPPWPVALGFDNWTAPFPQPTS</sequence>
<keyword evidence="4" id="KW-1185">Reference proteome</keyword>
<feature type="domain" description="NADP-dependent oxidoreductase" evidence="2">
    <location>
        <begin position="133"/>
        <end position="318"/>
    </location>
</feature>
<organism evidence="3 4">
    <name type="scientific">Collybiopsis confluens</name>
    <dbReference type="NCBI Taxonomy" id="2823264"/>
    <lineage>
        <taxon>Eukaryota</taxon>
        <taxon>Fungi</taxon>
        <taxon>Dikarya</taxon>
        <taxon>Basidiomycota</taxon>
        <taxon>Agaricomycotina</taxon>
        <taxon>Agaricomycetes</taxon>
        <taxon>Agaricomycetidae</taxon>
        <taxon>Agaricales</taxon>
        <taxon>Marasmiineae</taxon>
        <taxon>Omphalotaceae</taxon>
        <taxon>Collybiopsis</taxon>
    </lineage>
</organism>
<dbReference type="InterPro" id="IPR036812">
    <property type="entry name" value="NAD(P)_OxRdtase_dom_sf"/>
</dbReference>
<proteinExistence type="predicted"/>
<accession>A0A8H5MEI0</accession>
<dbReference type="Proteomes" id="UP000518752">
    <property type="component" value="Unassembled WGS sequence"/>
</dbReference>
<comment type="caution">
    <text evidence="3">The sequence shown here is derived from an EMBL/GenBank/DDBJ whole genome shotgun (WGS) entry which is preliminary data.</text>
</comment>
<feature type="transmembrane region" description="Helical" evidence="1">
    <location>
        <begin position="28"/>
        <end position="48"/>
    </location>
</feature>
<keyword evidence="1" id="KW-0472">Membrane</keyword>
<dbReference type="PANTHER" id="PTHR11732">
    <property type="entry name" value="ALDO/KETO REDUCTASE"/>
    <property type="match status" value="1"/>
</dbReference>
<gene>
    <name evidence="3" type="ORF">D9757_004446</name>
</gene>
<evidence type="ECO:0000313" key="4">
    <source>
        <dbReference type="Proteomes" id="UP000518752"/>
    </source>
</evidence>
<dbReference type="PRINTS" id="PR00069">
    <property type="entry name" value="ALDKETRDTASE"/>
</dbReference>
<name>A0A8H5MEI0_9AGAR</name>
<protein>
    <recommendedName>
        <fullName evidence="2">NADP-dependent oxidoreductase domain-containing protein</fullName>
    </recommendedName>
</protein>
<dbReference type="EMBL" id="JAACJN010000013">
    <property type="protein sequence ID" value="KAF5390756.1"/>
    <property type="molecule type" value="Genomic_DNA"/>
</dbReference>
<dbReference type="OrthoDB" id="416253at2759"/>
<evidence type="ECO:0000256" key="1">
    <source>
        <dbReference type="SAM" id="Phobius"/>
    </source>
</evidence>
<dbReference type="InterPro" id="IPR023210">
    <property type="entry name" value="NADP_OxRdtase_dom"/>
</dbReference>